<protein>
    <recommendedName>
        <fullName evidence="6">Protein HflC</fullName>
    </recommendedName>
</protein>
<keyword evidence="5 7" id="KW-0472">Membrane</keyword>
<evidence type="ECO:0000256" key="2">
    <source>
        <dbReference type="ARBA" id="ARBA00007862"/>
    </source>
</evidence>
<dbReference type="PANTHER" id="PTHR42911:SF1">
    <property type="entry name" value="MODULATOR OF FTSH PROTEASE HFLC"/>
    <property type="match status" value="1"/>
</dbReference>
<evidence type="ECO:0000313" key="10">
    <source>
        <dbReference type="Proteomes" id="UP000575241"/>
    </source>
</evidence>
<evidence type="ECO:0000259" key="8">
    <source>
        <dbReference type="SMART" id="SM00244"/>
    </source>
</evidence>
<dbReference type="Gene3D" id="3.30.479.30">
    <property type="entry name" value="Band 7 domain"/>
    <property type="match status" value="1"/>
</dbReference>
<dbReference type="CDD" id="cd03405">
    <property type="entry name" value="SPFH_HflC"/>
    <property type="match status" value="1"/>
</dbReference>
<comment type="subcellular location">
    <subcellularLocation>
        <location evidence="1">Membrane</location>
        <topology evidence="1">Single-pass membrane protein</topology>
    </subcellularLocation>
</comment>
<evidence type="ECO:0000256" key="6">
    <source>
        <dbReference type="PIRNR" id="PIRNR005651"/>
    </source>
</evidence>
<evidence type="ECO:0000256" key="7">
    <source>
        <dbReference type="SAM" id="Phobius"/>
    </source>
</evidence>
<evidence type="ECO:0000313" key="9">
    <source>
        <dbReference type="EMBL" id="MBB4837465.1"/>
    </source>
</evidence>
<comment type="similarity">
    <text evidence="2 6">Belongs to the band 7/mec-2 family. HflC subfamily.</text>
</comment>
<proteinExistence type="inferred from homology"/>
<dbReference type="GO" id="GO:0008233">
    <property type="term" value="F:peptidase activity"/>
    <property type="evidence" value="ECO:0007669"/>
    <property type="project" value="UniProtKB-KW"/>
</dbReference>
<dbReference type="InterPro" id="IPR036013">
    <property type="entry name" value="Band_7/SPFH_dom_sf"/>
</dbReference>
<dbReference type="SMART" id="SM00244">
    <property type="entry name" value="PHB"/>
    <property type="match status" value="1"/>
</dbReference>
<dbReference type="Proteomes" id="UP000575241">
    <property type="component" value="Unassembled WGS sequence"/>
</dbReference>
<dbReference type="InterPro" id="IPR010200">
    <property type="entry name" value="HflC"/>
</dbReference>
<dbReference type="GO" id="GO:0016020">
    <property type="term" value="C:membrane"/>
    <property type="evidence" value="ECO:0007669"/>
    <property type="project" value="UniProtKB-SubCell"/>
</dbReference>
<evidence type="ECO:0000256" key="1">
    <source>
        <dbReference type="ARBA" id="ARBA00004167"/>
    </source>
</evidence>
<gene>
    <name evidence="9" type="ORF">HNP52_000516</name>
</gene>
<organism evidence="9 10">
    <name type="scientific">Sphingomonas kyeonggiensis</name>
    <dbReference type="NCBI Taxonomy" id="1268553"/>
    <lineage>
        <taxon>Bacteria</taxon>
        <taxon>Pseudomonadati</taxon>
        <taxon>Pseudomonadota</taxon>
        <taxon>Alphaproteobacteria</taxon>
        <taxon>Sphingomonadales</taxon>
        <taxon>Sphingomonadaceae</taxon>
        <taxon>Sphingomonas</taxon>
    </lineage>
</organism>
<evidence type="ECO:0000256" key="5">
    <source>
        <dbReference type="ARBA" id="ARBA00023136"/>
    </source>
</evidence>
<dbReference type="SUPFAM" id="SSF117892">
    <property type="entry name" value="Band 7/SPFH domain"/>
    <property type="match status" value="1"/>
</dbReference>
<name>A0A7W7JZ16_9SPHN</name>
<evidence type="ECO:0000256" key="4">
    <source>
        <dbReference type="ARBA" id="ARBA00022989"/>
    </source>
</evidence>
<dbReference type="EMBL" id="JACHLN010000001">
    <property type="protein sequence ID" value="MBB4837465.1"/>
    <property type="molecule type" value="Genomic_DNA"/>
</dbReference>
<accession>A0A7W7JZ16</accession>
<feature type="domain" description="Band 7" evidence="8">
    <location>
        <begin position="23"/>
        <end position="197"/>
    </location>
</feature>
<comment type="function">
    <text evidence="6">HflC and HflK could regulate a protease.</text>
</comment>
<dbReference type="GO" id="GO:0006508">
    <property type="term" value="P:proteolysis"/>
    <property type="evidence" value="ECO:0007669"/>
    <property type="project" value="UniProtKB-KW"/>
</dbReference>
<evidence type="ECO:0000256" key="3">
    <source>
        <dbReference type="ARBA" id="ARBA00022692"/>
    </source>
</evidence>
<keyword evidence="9" id="KW-0645">Protease</keyword>
<feature type="transmembrane region" description="Helical" evidence="7">
    <location>
        <begin position="6"/>
        <end position="28"/>
    </location>
</feature>
<dbReference type="PANTHER" id="PTHR42911">
    <property type="entry name" value="MODULATOR OF FTSH PROTEASE HFLC"/>
    <property type="match status" value="1"/>
</dbReference>
<sequence>MSWLRSPIGIAVSAILVLIVVMSTVAIVPETKQAVILRLEKPYRTVNQWHAGEQFGRTNAGPILRIPFFDRIVWVDKRVLSVDLPNEPVLSTDQLRLQIDAYARFRVTDPLKMVVTIGTEDRARDQLQPLFRSALRNELGKRPSAILLSPERGQVMDNIQNSLQQLAAQYGVSIVDVRIKQTELPSGSPLDSALERMRTARNQEAKTIEAQGMKDAQIIRANADAQAAQIYAQAFNKDADFYNFWRAMRSYRTTFLNNDPAKGETSIILSPQNSYLKEFMQQR</sequence>
<keyword evidence="9" id="KW-0378">Hydrolase</keyword>
<comment type="caution">
    <text evidence="9">The sequence shown here is derived from an EMBL/GenBank/DDBJ whole genome shotgun (WGS) entry which is preliminary data.</text>
</comment>
<dbReference type="PIRSF" id="PIRSF005651">
    <property type="entry name" value="HflC"/>
    <property type="match status" value="1"/>
</dbReference>
<keyword evidence="10" id="KW-1185">Reference proteome</keyword>
<dbReference type="Pfam" id="PF01145">
    <property type="entry name" value="Band_7"/>
    <property type="match status" value="1"/>
</dbReference>
<dbReference type="InterPro" id="IPR001107">
    <property type="entry name" value="Band_7"/>
</dbReference>
<dbReference type="AlphaFoldDB" id="A0A7W7JZ16"/>
<keyword evidence="4 7" id="KW-1133">Transmembrane helix</keyword>
<reference evidence="9 10" key="1">
    <citation type="submission" date="2020-08" db="EMBL/GenBank/DDBJ databases">
        <title>Functional genomics of gut bacteria from endangered species of beetles.</title>
        <authorList>
            <person name="Carlos-Shanley C."/>
        </authorList>
    </citation>
    <scope>NUCLEOTIDE SEQUENCE [LARGE SCALE GENOMIC DNA]</scope>
    <source>
        <strain evidence="9 10">S00224</strain>
    </source>
</reference>
<keyword evidence="3 7" id="KW-0812">Transmembrane</keyword>